<reference evidence="1 2" key="1">
    <citation type="journal article" date="2016" name="Genome Announc.">
        <title>Complete Genome Sequence of Methylobacterium populi P-1M, Isolated from Pink-Pigmented Household Biofilm.</title>
        <authorList>
            <person name="Morohoshi T."/>
            <person name="Ikeda T."/>
        </authorList>
    </citation>
    <scope>NUCLEOTIDE SEQUENCE [LARGE SCALE GENOMIC DNA]</scope>
    <source>
        <strain evidence="1 2">P-1M</strain>
    </source>
</reference>
<protein>
    <submittedName>
        <fullName evidence="1">Uncharacterized protein</fullName>
    </submittedName>
</protein>
<evidence type="ECO:0000313" key="2">
    <source>
        <dbReference type="Proteomes" id="UP000218288"/>
    </source>
</evidence>
<proteinExistence type="predicted"/>
<dbReference type="RefSeq" id="WP_096486443.1">
    <property type="nucleotide sequence ID" value="NZ_AP014809.1"/>
</dbReference>
<name>A0A161JML9_9HYPH</name>
<gene>
    <name evidence="1" type="ORF">MPPM_3913</name>
</gene>
<sequence length="102" mass="11064">MDQTQQLAALAAVSARHDAAVTNLAEGLAELGAKQVAHQMAVGFLASVLRSIDSDHYDERLEGYLAMLRDVLFRDDPDAALAKTVLETIERSLRPSQAEDEA</sequence>
<dbReference type="Proteomes" id="UP000218288">
    <property type="component" value="Chromosome"/>
</dbReference>
<evidence type="ECO:0000313" key="1">
    <source>
        <dbReference type="EMBL" id="BAU92518.1"/>
    </source>
</evidence>
<organism evidence="1 2">
    <name type="scientific">Methylorubrum populi</name>
    <dbReference type="NCBI Taxonomy" id="223967"/>
    <lineage>
        <taxon>Bacteria</taxon>
        <taxon>Pseudomonadati</taxon>
        <taxon>Pseudomonadota</taxon>
        <taxon>Alphaproteobacteria</taxon>
        <taxon>Hyphomicrobiales</taxon>
        <taxon>Methylobacteriaceae</taxon>
        <taxon>Methylorubrum</taxon>
    </lineage>
</organism>
<accession>A0A161JML9</accession>
<dbReference type="OrthoDB" id="7996080at2"/>
<dbReference type="EMBL" id="AP014809">
    <property type="protein sequence ID" value="BAU92518.1"/>
    <property type="molecule type" value="Genomic_DNA"/>
</dbReference>
<dbReference type="AlphaFoldDB" id="A0A161JML9"/>